<organism evidence="2 3">
    <name type="scientific">Methylosinus sporium</name>
    <dbReference type="NCBI Taxonomy" id="428"/>
    <lineage>
        <taxon>Bacteria</taxon>
        <taxon>Pseudomonadati</taxon>
        <taxon>Pseudomonadota</taxon>
        <taxon>Alphaproteobacteria</taxon>
        <taxon>Hyphomicrobiales</taxon>
        <taxon>Methylocystaceae</taxon>
        <taxon>Methylosinus</taxon>
    </lineage>
</organism>
<accession>A0A2U1SS99</accession>
<comment type="caution">
    <text evidence="2">The sequence shown here is derived from an EMBL/GenBank/DDBJ whole genome shotgun (WGS) entry which is preliminary data.</text>
</comment>
<protein>
    <submittedName>
        <fullName evidence="2">Uncharacterized protein</fullName>
    </submittedName>
</protein>
<evidence type="ECO:0000313" key="3">
    <source>
        <dbReference type="Proteomes" id="UP000245137"/>
    </source>
</evidence>
<keyword evidence="1" id="KW-1133">Transmembrane helix</keyword>
<dbReference type="Proteomes" id="UP000245137">
    <property type="component" value="Unassembled WGS sequence"/>
</dbReference>
<evidence type="ECO:0000313" key="2">
    <source>
        <dbReference type="EMBL" id="PWB94496.1"/>
    </source>
</evidence>
<gene>
    <name evidence="2" type="ORF">C5689_07090</name>
</gene>
<keyword evidence="1" id="KW-0472">Membrane</keyword>
<dbReference type="EMBL" id="PUIV01000007">
    <property type="protein sequence ID" value="PWB94496.1"/>
    <property type="molecule type" value="Genomic_DNA"/>
</dbReference>
<sequence length="107" mass="11438">MAKVFALTRIGRGGALRFILIILCLPLVGAALRRGATDKKSRRPTIALWARHDRNSGVADFGPSLGHAESSALGVRLDAISAPSQRGRPCFDKSGACEKAARGRREN</sequence>
<proteinExistence type="predicted"/>
<dbReference type="AlphaFoldDB" id="A0A2U1SS99"/>
<reference evidence="2 3" key="1">
    <citation type="journal article" date="2018" name="Appl. Microbiol. Biotechnol.">
        <title>Co-cultivation of the strictly anaerobic methanogen Methanosarcina barkeri with aerobic methanotrophs in an oxygen-limited membrane bioreactor.</title>
        <authorList>
            <person name="In 't Zandt M.H."/>
            <person name="van den Bosch T.J.M."/>
            <person name="Rijkers R."/>
            <person name="van Kessel M.A.H.J."/>
            <person name="Jetten M.S.M."/>
            <person name="Welte C.U."/>
        </authorList>
    </citation>
    <scope>NUCLEOTIDE SEQUENCE [LARGE SCALE GENOMIC DNA]</scope>
    <source>
        <strain evidence="2 3">DSM 17706</strain>
    </source>
</reference>
<feature type="transmembrane region" description="Helical" evidence="1">
    <location>
        <begin position="15"/>
        <end position="32"/>
    </location>
</feature>
<name>A0A2U1SS99_METSR</name>
<keyword evidence="1" id="KW-0812">Transmembrane</keyword>
<keyword evidence="3" id="KW-1185">Reference proteome</keyword>
<evidence type="ECO:0000256" key="1">
    <source>
        <dbReference type="SAM" id="Phobius"/>
    </source>
</evidence>